<proteinExistence type="predicted"/>
<dbReference type="OrthoDB" id="9877999at2"/>
<dbReference type="Proteomes" id="UP000298429">
    <property type="component" value="Unassembled WGS sequence"/>
</dbReference>
<gene>
    <name evidence="1" type="ORF">EHQ76_02555</name>
</gene>
<comment type="caution">
    <text evidence="1">The sequence shown here is derived from an EMBL/GenBank/DDBJ whole genome shotgun (WGS) entry which is preliminary data.</text>
</comment>
<organism evidence="1 2">
    <name type="scientific">Leptospira barantonii</name>
    <dbReference type="NCBI Taxonomy" id="2023184"/>
    <lineage>
        <taxon>Bacteria</taxon>
        <taxon>Pseudomonadati</taxon>
        <taxon>Spirochaetota</taxon>
        <taxon>Spirochaetia</taxon>
        <taxon>Leptospirales</taxon>
        <taxon>Leptospiraceae</taxon>
        <taxon>Leptospira</taxon>
    </lineage>
</organism>
<reference evidence="1 2" key="1">
    <citation type="journal article" date="2019" name="PLoS Negl. Trop. Dis.">
        <title>Revisiting the worldwide diversity of Leptospira species in the environment.</title>
        <authorList>
            <person name="Vincent A.T."/>
            <person name="Schiettekatte O."/>
            <person name="Bourhy P."/>
            <person name="Veyrier F.J."/>
            <person name="Picardeau M."/>
        </authorList>
    </citation>
    <scope>NUCLEOTIDE SEQUENCE [LARGE SCALE GENOMIC DNA]</scope>
    <source>
        <strain evidence="1 2">201702444</strain>
    </source>
</reference>
<protein>
    <submittedName>
        <fullName evidence="1">Uncharacterized protein</fullName>
    </submittedName>
</protein>
<dbReference type="EMBL" id="RQGN01000013">
    <property type="protein sequence ID" value="TGM08853.1"/>
    <property type="molecule type" value="Genomic_DNA"/>
</dbReference>
<accession>A0A5F2BTA4</accession>
<evidence type="ECO:0000313" key="2">
    <source>
        <dbReference type="Proteomes" id="UP000298429"/>
    </source>
</evidence>
<name>A0A5F2BTA4_9LEPT</name>
<dbReference type="AlphaFoldDB" id="A0A5F2BTA4"/>
<evidence type="ECO:0000313" key="1">
    <source>
        <dbReference type="EMBL" id="TGM08853.1"/>
    </source>
</evidence>
<sequence>MFFYSARPRLPVRILSVKMRHFNEKIFKQKEEFCRMERTDSPFLKRILGKLDLSRESKSFGMGESS</sequence>